<accession>A0ACA9QEZ6</accession>
<comment type="caution">
    <text evidence="1">The sequence shown here is derived from an EMBL/GenBank/DDBJ whole genome shotgun (WGS) entry which is preliminary data.</text>
</comment>
<feature type="non-terminal residue" evidence="1">
    <location>
        <position position="41"/>
    </location>
</feature>
<proteinExistence type="predicted"/>
<sequence>MLHVSHGSENSLVEIIARLIDNAMHRLPVNYEIEITRAEHQ</sequence>
<evidence type="ECO:0000313" key="2">
    <source>
        <dbReference type="Proteomes" id="UP000789920"/>
    </source>
</evidence>
<evidence type="ECO:0000313" key="1">
    <source>
        <dbReference type="EMBL" id="CAG8741579.1"/>
    </source>
</evidence>
<organism evidence="1 2">
    <name type="scientific">Racocetra persica</name>
    <dbReference type="NCBI Taxonomy" id="160502"/>
    <lineage>
        <taxon>Eukaryota</taxon>
        <taxon>Fungi</taxon>
        <taxon>Fungi incertae sedis</taxon>
        <taxon>Mucoromycota</taxon>
        <taxon>Glomeromycotina</taxon>
        <taxon>Glomeromycetes</taxon>
        <taxon>Diversisporales</taxon>
        <taxon>Gigasporaceae</taxon>
        <taxon>Racocetra</taxon>
    </lineage>
</organism>
<reference evidence="1" key="1">
    <citation type="submission" date="2021-06" db="EMBL/GenBank/DDBJ databases">
        <authorList>
            <person name="Kallberg Y."/>
            <person name="Tangrot J."/>
            <person name="Rosling A."/>
        </authorList>
    </citation>
    <scope>NUCLEOTIDE SEQUENCE</scope>
    <source>
        <strain evidence="1">MA461A</strain>
    </source>
</reference>
<gene>
    <name evidence="1" type="ORF">RPERSI_LOCUS13208</name>
</gene>
<protein>
    <submittedName>
        <fullName evidence="1">20850_t:CDS:1</fullName>
    </submittedName>
</protein>
<dbReference type="EMBL" id="CAJVQC010029060">
    <property type="protein sequence ID" value="CAG8741579.1"/>
    <property type="molecule type" value="Genomic_DNA"/>
</dbReference>
<dbReference type="Proteomes" id="UP000789920">
    <property type="component" value="Unassembled WGS sequence"/>
</dbReference>
<name>A0ACA9QEZ6_9GLOM</name>
<keyword evidence="2" id="KW-1185">Reference proteome</keyword>